<accession>A0A0L8I9B8</accession>
<sequence length="51" mass="5900">MVIYLDSSVANPETEYIYIYIYIYVCVLSSEGRSGKRLFSYEILSFVCVCV</sequence>
<evidence type="ECO:0000313" key="1">
    <source>
        <dbReference type="EMBL" id="KOF98081.1"/>
    </source>
</evidence>
<dbReference type="AlphaFoldDB" id="A0A0L8I9B8"/>
<proteinExistence type="predicted"/>
<reference evidence="1" key="1">
    <citation type="submission" date="2015-07" db="EMBL/GenBank/DDBJ databases">
        <title>MeaNS - Measles Nucleotide Surveillance Program.</title>
        <authorList>
            <person name="Tran T."/>
            <person name="Druce J."/>
        </authorList>
    </citation>
    <scope>NUCLEOTIDE SEQUENCE</scope>
    <source>
        <strain evidence="1">UCB-OBI-ISO-001</strain>
        <tissue evidence="1">Gonad</tissue>
    </source>
</reference>
<name>A0A0L8I9B8_OCTBM</name>
<protein>
    <submittedName>
        <fullName evidence="1">Uncharacterized protein</fullName>
    </submittedName>
</protein>
<dbReference type="EMBL" id="KQ416222">
    <property type="protein sequence ID" value="KOF98081.1"/>
    <property type="molecule type" value="Genomic_DNA"/>
</dbReference>
<organism evidence="1">
    <name type="scientific">Octopus bimaculoides</name>
    <name type="common">California two-spotted octopus</name>
    <dbReference type="NCBI Taxonomy" id="37653"/>
    <lineage>
        <taxon>Eukaryota</taxon>
        <taxon>Metazoa</taxon>
        <taxon>Spiralia</taxon>
        <taxon>Lophotrochozoa</taxon>
        <taxon>Mollusca</taxon>
        <taxon>Cephalopoda</taxon>
        <taxon>Coleoidea</taxon>
        <taxon>Octopodiformes</taxon>
        <taxon>Octopoda</taxon>
        <taxon>Incirrata</taxon>
        <taxon>Octopodidae</taxon>
        <taxon>Octopus</taxon>
    </lineage>
</organism>
<gene>
    <name evidence="1" type="ORF">OCBIM_22027349mg</name>
</gene>